<comment type="similarity">
    <text evidence="1">Belongs to the WSCD family.</text>
</comment>
<feature type="region of interest" description="Disordered" evidence="2">
    <location>
        <begin position="1"/>
        <end position="21"/>
    </location>
</feature>
<feature type="transmembrane region" description="Helical" evidence="3">
    <location>
        <begin position="446"/>
        <end position="464"/>
    </location>
</feature>
<protein>
    <submittedName>
        <fullName evidence="5">Sulfotransfer_1 domain-containing protein</fullName>
    </submittedName>
</protein>
<keyword evidence="3" id="KW-0812">Transmembrane</keyword>
<keyword evidence="3" id="KW-1133">Transmembrane helix</keyword>
<keyword evidence="6" id="KW-1185">Reference proteome</keyword>
<sequence length="475" mass="53640">MPPGLRKPAAQEESGCPLPPYRSSVHPPLRTALASHPRSGSTWLRFLLERSSGQACGFEDPGWANVLPHVGGVEGKPQMVNQEGLVVKTHSICYGCWLGAPPWKRQRLKNTTLTRPEALQFLGPPLLDELERIGNCLVFPPSTLEMMIRALKGKTPAQRKQGLPNPVYCHVTYDRAVVLIRDPLDVFRSNYHYRTKVLSALKSGTWSRADHMFARERAQAYMNFYRGWRDFVEARRQESWLHDGMNPGGMLVYYERLKAQPAYEVQRILQFLQVEVSKEKLDCAVQQSTMDKLQEKGNDRGHDRVESKSFFGSRNTTEAQENLTYPLPLLRRFENMKLFEFATSMGYISYTSLEAAQDLAERQVPSEIQAPSMPWQEVKVEQAHPAAELPDVPSSAELAEELPDVPSPAELAEEPRPGQGLLSLQRMDAGAAGWLNERPMSLVQSGMFGLLMGILCLMILSRLWRARNAKQMHSV</sequence>
<reference evidence="5 6" key="1">
    <citation type="submission" date="2024-02" db="EMBL/GenBank/DDBJ databases">
        <authorList>
            <person name="Chen Y."/>
            <person name="Shah S."/>
            <person name="Dougan E. K."/>
            <person name="Thang M."/>
            <person name="Chan C."/>
        </authorList>
    </citation>
    <scope>NUCLEOTIDE SEQUENCE [LARGE SCALE GENOMIC DNA]</scope>
</reference>
<evidence type="ECO:0000256" key="3">
    <source>
        <dbReference type="SAM" id="Phobius"/>
    </source>
</evidence>
<accession>A0ABP0NTA4</accession>
<evidence type="ECO:0000256" key="1">
    <source>
        <dbReference type="ARBA" id="ARBA00010236"/>
    </source>
</evidence>
<dbReference type="EMBL" id="CAXAMM010030001">
    <property type="protein sequence ID" value="CAK9065690.1"/>
    <property type="molecule type" value="Genomic_DNA"/>
</dbReference>
<evidence type="ECO:0000256" key="2">
    <source>
        <dbReference type="SAM" id="MobiDB-lite"/>
    </source>
</evidence>
<dbReference type="Pfam" id="PF00685">
    <property type="entry name" value="Sulfotransfer_1"/>
    <property type="match status" value="1"/>
</dbReference>
<dbReference type="SUPFAM" id="SSF52540">
    <property type="entry name" value="P-loop containing nucleoside triphosphate hydrolases"/>
    <property type="match status" value="1"/>
</dbReference>
<keyword evidence="3" id="KW-0472">Membrane</keyword>
<dbReference type="PANTHER" id="PTHR45964:SF5">
    <property type="entry name" value="WSCD FAMILY MEMBER CG9164"/>
    <property type="match status" value="1"/>
</dbReference>
<evidence type="ECO:0000313" key="5">
    <source>
        <dbReference type="EMBL" id="CAK9065690.1"/>
    </source>
</evidence>
<proteinExistence type="inferred from homology"/>
<organism evidence="5 6">
    <name type="scientific">Durusdinium trenchii</name>
    <dbReference type="NCBI Taxonomy" id="1381693"/>
    <lineage>
        <taxon>Eukaryota</taxon>
        <taxon>Sar</taxon>
        <taxon>Alveolata</taxon>
        <taxon>Dinophyceae</taxon>
        <taxon>Suessiales</taxon>
        <taxon>Symbiodiniaceae</taxon>
        <taxon>Durusdinium</taxon>
    </lineage>
</organism>
<feature type="domain" description="Sulfotransferase" evidence="4">
    <location>
        <begin position="176"/>
        <end position="297"/>
    </location>
</feature>
<dbReference type="Gene3D" id="3.40.50.300">
    <property type="entry name" value="P-loop containing nucleotide triphosphate hydrolases"/>
    <property type="match status" value="1"/>
</dbReference>
<dbReference type="InterPro" id="IPR051589">
    <property type="entry name" value="Sialate-O-sulfotransferase"/>
</dbReference>
<evidence type="ECO:0000259" key="4">
    <source>
        <dbReference type="Pfam" id="PF00685"/>
    </source>
</evidence>
<comment type="caution">
    <text evidence="5">The sequence shown here is derived from an EMBL/GenBank/DDBJ whole genome shotgun (WGS) entry which is preliminary data.</text>
</comment>
<gene>
    <name evidence="5" type="ORF">SCF082_LOCUS33559</name>
</gene>
<dbReference type="InterPro" id="IPR000863">
    <property type="entry name" value="Sulfotransferase_dom"/>
</dbReference>
<dbReference type="InterPro" id="IPR027417">
    <property type="entry name" value="P-loop_NTPase"/>
</dbReference>
<dbReference type="Proteomes" id="UP001642464">
    <property type="component" value="Unassembled WGS sequence"/>
</dbReference>
<name>A0ABP0NTA4_9DINO</name>
<evidence type="ECO:0000313" key="6">
    <source>
        <dbReference type="Proteomes" id="UP001642464"/>
    </source>
</evidence>
<dbReference type="PANTHER" id="PTHR45964">
    <property type="entry name" value="WSCD FAMILY MEMBER CG9164"/>
    <property type="match status" value="1"/>
</dbReference>